<dbReference type="GO" id="GO:0004592">
    <property type="term" value="F:pantoate-beta-alanine ligase activity"/>
    <property type="evidence" value="ECO:0007669"/>
    <property type="project" value="UniProtKB-UniRule"/>
</dbReference>
<dbReference type="SUPFAM" id="SSF52374">
    <property type="entry name" value="Nucleotidylyl transferase"/>
    <property type="match status" value="1"/>
</dbReference>
<keyword evidence="7 15" id="KW-0436">Ligase</keyword>
<dbReference type="InterPro" id="IPR004821">
    <property type="entry name" value="Cyt_trans-like"/>
</dbReference>
<evidence type="ECO:0000256" key="8">
    <source>
        <dbReference type="ARBA" id="ARBA00022655"/>
    </source>
</evidence>
<dbReference type="EMBL" id="VULO01000001">
    <property type="protein sequence ID" value="MSS83377.1"/>
    <property type="molecule type" value="Genomic_DNA"/>
</dbReference>
<dbReference type="InterPro" id="IPR042176">
    <property type="entry name" value="Pantoate_ligase_C"/>
</dbReference>
<evidence type="ECO:0000313" key="16">
    <source>
        <dbReference type="EMBL" id="MSS83377.1"/>
    </source>
</evidence>
<feature type="binding site" evidence="15">
    <location>
        <begin position="24"/>
        <end position="31"/>
    </location>
    <ligand>
        <name>ATP</name>
        <dbReference type="ChEBI" id="CHEBI:30616"/>
    </ligand>
</feature>
<evidence type="ECO:0000256" key="10">
    <source>
        <dbReference type="ARBA" id="ARBA00022840"/>
    </source>
</evidence>
<comment type="function">
    <text evidence="13 15">Catalyzes the condensation of pantoate with beta-alanine in an ATP-dependent reaction via a pantoyl-adenylate intermediate.</text>
</comment>
<evidence type="ECO:0000256" key="9">
    <source>
        <dbReference type="ARBA" id="ARBA00022741"/>
    </source>
</evidence>
<keyword evidence="10 15" id="KW-0067">ATP-binding</keyword>
<comment type="catalytic activity">
    <reaction evidence="12 15">
        <text>(R)-pantoate + beta-alanine + ATP = (R)-pantothenate + AMP + diphosphate + H(+)</text>
        <dbReference type="Rhea" id="RHEA:10912"/>
        <dbReference type="ChEBI" id="CHEBI:15378"/>
        <dbReference type="ChEBI" id="CHEBI:15980"/>
        <dbReference type="ChEBI" id="CHEBI:29032"/>
        <dbReference type="ChEBI" id="CHEBI:30616"/>
        <dbReference type="ChEBI" id="CHEBI:33019"/>
        <dbReference type="ChEBI" id="CHEBI:57966"/>
        <dbReference type="ChEBI" id="CHEBI:456215"/>
        <dbReference type="EC" id="6.3.2.1"/>
    </reaction>
</comment>
<dbReference type="AlphaFoldDB" id="A0A6N7VNV7"/>
<dbReference type="RefSeq" id="WP_154542746.1">
    <property type="nucleotide sequence ID" value="NZ_VULO01000001.1"/>
</dbReference>
<comment type="subcellular location">
    <subcellularLocation>
        <location evidence="1 15">Cytoplasm</location>
    </subcellularLocation>
</comment>
<dbReference type="PANTHER" id="PTHR21299:SF1">
    <property type="entry name" value="PANTOATE--BETA-ALANINE LIGASE"/>
    <property type="match status" value="1"/>
</dbReference>
<dbReference type="NCBIfam" id="TIGR00125">
    <property type="entry name" value="cyt_tran_rel"/>
    <property type="match status" value="1"/>
</dbReference>
<feature type="active site" description="Proton donor" evidence="15">
    <location>
        <position position="31"/>
    </location>
</feature>
<evidence type="ECO:0000256" key="5">
    <source>
        <dbReference type="ARBA" id="ARBA00014155"/>
    </source>
</evidence>
<dbReference type="CDD" id="cd00560">
    <property type="entry name" value="PanC"/>
    <property type="match status" value="1"/>
</dbReference>
<proteinExistence type="inferred from homology"/>
<evidence type="ECO:0000313" key="17">
    <source>
        <dbReference type="Proteomes" id="UP000470875"/>
    </source>
</evidence>
<evidence type="ECO:0000256" key="6">
    <source>
        <dbReference type="ARBA" id="ARBA00022490"/>
    </source>
</evidence>
<dbReference type="Proteomes" id="UP000470875">
    <property type="component" value="Unassembled WGS sequence"/>
</dbReference>
<comment type="miscellaneous">
    <text evidence="15">The reaction proceeds by a bi uni uni bi ping pong mechanism.</text>
</comment>
<evidence type="ECO:0000256" key="11">
    <source>
        <dbReference type="ARBA" id="ARBA00032806"/>
    </source>
</evidence>
<name>A0A6N7VNV7_9ACTO</name>
<evidence type="ECO:0000256" key="13">
    <source>
        <dbReference type="ARBA" id="ARBA00055042"/>
    </source>
</evidence>
<dbReference type="GO" id="GO:0015940">
    <property type="term" value="P:pantothenate biosynthetic process"/>
    <property type="evidence" value="ECO:0007669"/>
    <property type="project" value="UniProtKB-UniRule"/>
</dbReference>
<feature type="binding site" evidence="15">
    <location>
        <position position="55"/>
    </location>
    <ligand>
        <name>(R)-pantoate</name>
        <dbReference type="ChEBI" id="CHEBI:15980"/>
    </ligand>
</feature>
<sequence>MRQPLLITDPKDLPKGDVALVPTMGALHEGHLSLVREARRHASHVVVSIFVNPTQFAPGEDYEQYPRTLEADVEKLSQVGADVVFAPSARTMYPSKTQVTIDPGPLAEILEGASRPTHFAGVCQIVAKLFNMVRPTVAVFGQKDAQQLAIIRHMVTDLSYPIEIICAPIVREENGLALSSRNTYLNQDERAQAVMLSRALFEGAKSDTPAQQVAITSQILQEAGIEPEYVEVVTTDGFDVLSEESKPVMQDVTLLVAARIGSTRLIDNVTIRRQ</sequence>
<feature type="binding site" evidence="15">
    <location>
        <position position="147"/>
    </location>
    <ligand>
        <name>(R)-pantoate</name>
        <dbReference type="ChEBI" id="CHEBI:15980"/>
    </ligand>
</feature>
<evidence type="ECO:0000256" key="2">
    <source>
        <dbReference type="ARBA" id="ARBA00004990"/>
    </source>
</evidence>
<keyword evidence="17" id="KW-1185">Reference proteome</keyword>
<dbReference type="InterPro" id="IPR003721">
    <property type="entry name" value="Pantoate_ligase"/>
</dbReference>
<protein>
    <recommendedName>
        <fullName evidence="5 15">Pantothenate synthetase</fullName>
        <shortName evidence="15">PS</shortName>
        <ecNumber evidence="4 15">6.3.2.1</ecNumber>
    </recommendedName>
    <alternativeName>
        <fullName evidence="14 15">Pantoate--beta-alanine ligase</fullName>
    </alternativeName>
    <alternativeName>
        <fullName evidence="11 15">Pantoate-activating enzyme</fullName>
    </alternativeName>
</protein>
<evidence type="ECO:0000256" key="15">
    <source>
        <dbReference type="HAMAP-Rule" id="MF_00158"/>
    </source>
</evidence>
<evidence type="ECO:0000256" key="7">
    <source>
        <dbReference type="ARBA" id="ARBA00022598"/>
    </source>
</evidence>
<dbReference type="FunFam" id="3.40.50.620:FF:000114">
    <property type="entry name" value="Pantothenate synthetase"/>
    <property type="match status" value="1"/>
</dbReference>
<keyword evidence="6 15" id="KW-0963">Cytoplasm</keyword>
<dbReference type="GO" id="GO:0005524">
    <property type="term" value="F:ATP binding"/>
    <property type="evidence" value="ECO:0007669"/>
    <property type="project" value="UniProtKB-KW"/>
</dbReference>
<feature type="binding site" evidence="15">
    <location>
        <begin position="141"/>
        <end position="144"/>
    </location>
    <ligand>
        <name>ATP</name>
        <dbReference type="ChEBI" id="CHEBI:30616"/>
    </ligand>
</feature>
<dbReference type="Gene3D" id="3.40.50.620">
    <property type="entry name" value="HUPs"/>
    <property type="match status" value="1"/>
</dbReference>
<comment type="caution">
    <text evidence="16">The sequence shown here is derived from an EMBL/GenBank/DDBJ whole genome shotgun (WGS) entry which is preliminary data.</text>
</comment>
<dbReference type="EC" id="6.3.2.1" evidence="4 15"/>
<dbReference type="PANTHER" id="PTHR21299">
    <property type="entry name" value="CYTIDYLATE KINASE/PANTOATE-BETA-ALANINE LIGASE"/>
    <property type="match status" value="1"/>
</dbReference>
<organism evidence="16 17">
    <name type="scientific">Scrofimicrobium canadense</name>
    <dbReference type="NCBI Taxonomy" id="2652290"/>
    <lineage>
        <taxon>Bacteria</taxon>
        <taxon>Bacillati</taxon>
        <taxon>Actinomycetota</taxon>
        <taxon>Actinomycetes</taxon>
        <taxon>Actinomycetales</taxon>
        <taxon>Actinomycetaceae</taxon>
        <taxon>Scrofimicrobium</taxon>
    </lineage>
</organism>
<evidence type="ECO:0000256" key="1">
    <source>
        <dbReference type="ARBA" id="ARBA00004496"/>
    </source>
</evidence>
<evidence type="ECO:0000256" key="4">
    <source>
        <dbReference type="ARBA" id="ARBA00012219"/>
    </source>
</evidence>
<evidence type="ECO:0000256" key="12">
    <source>
        <dbReference type="ARBA" id="ARBA00048258"/>
    </source>
</evidence>
<comment type="similarity">
    <text evidence="3 15">Belongs to the pantothenate synthetase family.</text>
</comment>
<feature type="binding site" evidence="15">
    <location>
        <begin position="178"/>
        <end position="181"/>
    </location>
    <ligand>
        <name>ATP</name>
        <dbReference type="ChEBI" id="CHEBI:30616"/>
    </ligand>
</feature>
<keyword evidence="9 15" id="KW-0547">Nucleotide-binding</keyword>
<dbReference type="NCBIfam" id="TIGR00018">
    <property type="entry name" value="panC"/>
    <property type="match status" value="1"/>
</dbReference>
<dbReference type="GO" id="GO:0005829">
    <property type="term" value="C:cytosol"/>
    <property type="evidence" value="ECO:0007669"/>
    <property type="project" value="TreeGrafter"/>
</dbReference>
<dbReference type="Gene3D" id="3.30.1300.10">
    <property type="entry name" value="Pantoate-beta-alanine ligase, C-terminal domain"/>
    <property type="match status" value="1"/>
</dbReference>
<keyword evidence="8 15" id="KW-0566">Pantothenate biosynthesis</keyword>
<comment type="subunit">
    <text evidence="15">Homodimer.</text>
</comment>
<reference evidence="16 17" key="1">
    <citation type="submission" date="2019-08" db="EMBL/GenBank/DDBJ databases">
        <title>In-depth cultivation of the pig gut microbiome towards novel bacterial diversity and tailored functional studies.</title>
        <authorList>
            <person name="Wylensek D."/>
            <person name="Hitch T.C.A."/>
            <person name="Clavel T."/>
        </authorList>
    </citation>
    <scope>NUCLEOTIDE SEQUENCE [LARGE SCALE GENOMIC DNA]</scope>
    <source>
        <strain evidence="16 17">WB03_NA08</strain>
    </source>
</reference>
<dbReference type="HAMAP" id="MF_00158">
    <property type="entry name" value="PanC"/>
    <property type="match status" value="1"/>
</dbReference>
<feature type="binding site" evidence="15">
    <location>
        <position position="55"/>
    </location>
    <ligand>
        <name>beta-alanine</name>
        <dbReference type="ChEBI" id="CHEBI:57966"/>
    </ligand>
</feature>
<evidence type="ECO:0000256" key="14">
    <source>
        <dbReference type="ARBA" id="ARBA00077433"/>
    </source>
</evidence>
<dbReference type="InterPro" id="IPR014729">
    <property type="entry name" value="Rossmann-like_a/b/a_fold"/>
</dbReference>
<gene>
    <name evidence="15" type="primary">panC</name>
    <name evidence="16" type="ORF">FYJ24_01080</name>
</gene>
<dbReference type="Pfam" id="PF02569">
    <property type="entry name" value="Pantoate_ligase"/>
    <property type="match status" value="1"/>
</dbReference>
<feature type="binding site" evidence="15">
    <location>
        <position position="170"/>
    </location>
    <ligand>
        <name>ATP</name>
        <dbReference type="ChEBI" id="CHEBI:30616"/>
    </ligand>
</feature>
<accession>A0A6N7VNV7</accession>
<comment type="pathway">
    <text evidence="2 15">Cofactor biosynthesis; (R)-pantothenate biosynthesis; (R)-pantothenate from (R)-pantoate and beta-alanine: step 1/1.</text>
</comment>
<dbReference type="UniPathway" id="UPA00028">
    <property type="reaction ID" value="UER00005"/>
</dbReference>
<evidence type="ECO:0000256" key="3">
    <source>
        <dbReference type="ARBA" id="ARBA00009256"/>
    </source>
</evidence>